<dbReference type="PANTHER" id="PTHR10625:SF10">
    <property type="entry name" value="HISTONE DEACETYLASE HDAC1"/>
    <property type="match status" value="1"/>
</dbReference>
<evidence type="ECO:0000259" key="2">
    <source>
        <dbReference type="Pfam" id="PF00850"/>
    </source>
</evidence>
<dbReference type="EMBL" id="QGKM01000056">
    <property type="protein sequence ID" value="PWQ94344.1"/>
    <property type="molecule type" value="Genomic_DNA"/>
</dbReference>
<keyword evidence="4" id="KW-1185">Reference proteome</keyword>
<evidence type="ECO:0000256" key="1">
    <source>
        <dbReference type="ARBA" id="ARBA00005947"/>
    </source>
</evidence>
<organism evidence="3 4">
    <name type="scientific">Leucothrix pacifica</name>
    <dbReference type="NCBI Taxonomy" id="1247513"/>
    <lineage>
        <taxon>Bacteria</taxon>
        <taxon>Pseudomonadati</taxon>
        <taxon>Pseudomonadota</taxon>
        <taxon>Gammaproteobacteria</taxon>
        <taxon>Thiotrichales</taxon>
        <taxon>Thiotrichaceae</taxon>
        <taxon>Leucothrix</taxon>
    </lineage>
</organism>
<dbReference type="GO" id="GO:0040029">
    <property type="term" value="P:epigenetic regulation of gene expression"/>
    <property type="evidence" value="ECO:0007669"/>
    <property type="project" value="TreeGrafter"/>
</dbReference>
<dbReference type="CDD" id="cd11599">
    <property type="entry name" value="HDAC_classII_2"/>
    <property type="match status" value="1"/>
</dbReference>
<dbReference type="InterPro" id="IPR023696">
    <property type="entry name" value="Ureohydrolase_dom_sf"/>
</dbReference>
<protein>
    <submittedName>
        <fullName evidence="3">Deacetylase</fullName>
    </submittedName>
</protein>
<proteinExistence type="inferred from homology"/>
<dbReference type="Proteomes" id="UP000245539">
    <property type="component" value="Unassembled WGS sequence"/>
</dbReference>
<comment type="caution">
    <text evidence="3">The sequence shown here is derived from an EMBL/GenBank/DDBJ whole genome shotgun (WGS) entry which is preliminary data.</text>
</comment>
<dbReference type="OrthoDB" id="9808367at2"/>
<evidence type="ECO:0000313" key="4">
    <source>
        <dbReference type="Proteomes" id="UP000245539"/>
    </source>
</evidence>
<dbReference type="InterPro" id="IPR000286">
    <property type="entry name" value="HDACs"/>
</dbReference>
<sequence>MSIAIYTHADCLKHDMGHGHPERPQRLRAIDDQLITSGIGDFIRYYDAPLATAEQLALAHSQKHIDYIFEQSPADDSKMAHIDPDTYMNEFTLQAALRSAGAAIAATDKVLSDDTEQRVFCSVRPPGHHAERDEAMGFCFFNNIAIAARHAIKKHGLERVAIVDFDVHHGNGTEDIVADDPQILFCSTYQHPLYPERAKPSKKGYLINAPLAQGAGAAEFREAVEGYWLPALHDFKPQMIFISAGFDAHLEDEMAGLRLVESDYKWVTEQLCEIADKYANGRIVSMLEGGYDTSALARSVVAHLKVLMKL</sequence>
<feature type="domain" description="Histone deacetylase" evidence="2">
    <location>
        <begin position="20"/>
        <end position="307"/>
    </location>
</feature>
<dbReference type="InterPro" id="IPR023801">
    <property type="entry name" value="His_deacetylse_dom"/>
</dbReference>
<dbReference type="PRINTS" id="PR01270">
    <property type="entry name" value="HDASUPER"/>
</dbReference>
<comment type="similarity">
    <text evidence="1">Belongs to the histone deacetylase family.</text>
</comment>
<evidence type="ECO:0000313" key="3">
    <source>
        <dbReference type="EMBL" id="PWQ94344.1"/>
    </source>
</evidence>
<dbReference type="RefSeq" id="WP_109838873.1">
    <property type="nucleotide sequence ID" value="NZ_QGKM01000056.1"/>
</dbReference>
<dbReference type="InterPro" id="IPR037138">
    <property type="entry name" value="His_deacetylse_dom_sf"/>
</dbReference>
<name>A0A317C6T6_9GAMM</name>
<dbReference type="Pfam" id="PF00850">
    <property type="entry name" value="Hist_deacetyl"/>
    <property type="match status" value="1"/>
</dbReference>
<dbReference type="PANTHER" id="PTHR10625">
    <property type="entry name" value="HISTONE DEACETYLASE HDAC1-RELATED"/>
    <property type="match status" value="1"/>
</dbReference>
<dbReference type="Gene3D" id="3.40.800.20">
    <property type="entry name" value="Histone deacetylase domain"/>
    <property type="match status" value="1"/>
</dbReference>
<dbReference type="SUPFAM" id="SSF52768">
    <property type="entry name" value="Arginase/deacetylase"/>
    <property type="match status" value="1"/>
</dbReference>
<reference evidence="3 4" key="1">
    <citation type="submission" date="2018-05" db="EMBL/GenBank/DDBJ databases">
        <title>Leucothrix arctica sp. nov., isolated from Arctic seawater.</title>
        <authorList>
            <person name="Choi A."/>
            <person name="Baek K."/>
        </authorList>
    </citation>
    <scope>NUCLEOTIDE SEQUENCE [LARGE SCALE GENOMIC DNA]</scope>
    <source>
        <strain evidence="3 4">JCM 18388</strain>
    </source>
</reference>
<gene>
    <name evidence="3" type="ORF">DKW60_17055</name>
</gene>
<dbReference type="GO" id="GO:0004407">
    <property type="term" value="F:histone deacetylase activity"/>
    <property type="evidence" value="ECO:0007669"/>
    <property type="project" value="TreeGrafter"/>
</dbReference>
<dbReference type="AlphaFoldDB" id="A0A317C6T6"/>
<accession>A0A317C6T6</accession>